<dbReference type="EMBL" id="JAVFWO010000001">
    <property type="protein sequence ID" value="MDQ7876467.1"/>
    <property type="molecule type" value="Genomic_DNA"/>
</dbReference>
<keyword evidence="3" id="KW-1185">Reference proteome</keyword>
<protein>
    <submittedName>
        <fullName evidence="2">Uncharacterized protein</fullName>
    </submittedName>
</protein>
<evidence type="ECO:0000313" key="2">
    <source>
        <dbReference type="EMBL" id="MDQ7876467.1"/>
    </source>
</evidence>
<evidence type="ECO:0000256" key="1">
    <source>
        <dbReference type="SAM" id="Phobius"/>
    </source>
</evidence>
<organism evidence="2 3">
    <name type="scientific">Microbacterium psychrotolerans</name>
    <dbReference type="NCBI Taxonomy" id="3068321"/>
    <lineage>
        <taxon>Bacteria</taxon>
        <taxon>Bacillati</taxon>
        <taxon>Actinomycetota</taxon>
        <taxon>Actinomycetes</taxon>
        <taxon>Micrococcales</taxon>
        <taxon>Microbacteriaceae</taxon>
        <taxon>Microbacterium</taxon>
    </lineage>
</organism>
<feature type="transmembrane region" description="Helical" evidence="1">
    <location>
        <begin position="16"/>
        <end position="38"/>
    </location>
</feature>
<evidence type="ECO:0000313" key="3">
    <source>
        <dbReference type="Proteomes" id="UP001235133"/>
    </source>
</evidence>
<keyword evidence="1" id="KW-0472">Membrane</keyword>
<reference evidence="2 3" key="1">
    <citation type="submission" date="2023-08" db="EMBL/GenBank/DDBJ databases">
        <title>Microbacterium psychrotolerans sp. nov., a psychrotolerant bacterium isolated from soil in Heilongjiang Province, China.</title>
        <authorList>
            <person name="An P."/>
            <person name="Zhao D."/>
            <person name="Xiang H."/>
        </authorList>
    </citation>
    <scope>NUCLEOTIDE SEQUENCE [LARGE SCALE GENOMIC DNA]</scope>
    <source>
        <strain evidence="2 3">QXD-8</strain>
    </source>
</reference>
<keyword evidence="1" id="KW-0812">Transmembrane</keyword>
<dbReference type="Proteomes" id="UP001235133">
    <property type="component" value="Unassembled WGS sequence"/>
</dbReference>
<keyword evidence="1" id="KW-1133">Transmembrane helix</keyword>
<proteinExistence type="predicted"/>
<gene>
    <name evidence="2" type="ORF">Q9R08_00615</name>
</gene>
<comment type="caution">
    <text evidence="2">The sequence shown here is derived from an EMBL/GenBank/DDBJ whole genome shotgun (WGS) entry which is preliminary data.</text>
</comment>
<accession>A0ABU0YVY2</accession>
<name>A0ABU0YVY2_9MICO</name>
<sequence length="42" mass="4315">MPEPEEGRPRVSATRVGIWVVVSAIGVYMVVTGVVSALTSGG</sequence>
<dbReference type="RefSeq" id="WP_308865863.1">
    <property type="nucleotide sequence ID" value="NZ_JAVFWO010000001.1"/>
</dbReference>